<evidence type="ECO:0000313" key="8">
    <source>
        <dbReference type="EMBL" id="CAH2095975.1"/>
    </source>
</evidence>
<dbReference type="Proteomes" id="UP001153954">
    <property type="component" value="Unassembled WGS sequence"/>
</dbReference>
<comment type="caution">
    <text evidence="8">The sequence shown here is derived from an EMBL/GenBank/DDBJ whole genome shotgun (WGS) entry which is preliminary data.</text>
</comment>
<evidence type="ECO:0000256" key="3">
    <source>
        <dbReference type="ARBA" id="ARBA00022989"/>
    </source>
</evidence>
<dbReference type="Pfam" id="PF00002">
    <property type="entry name" value="7tm_2"/>
    <property type="match status" value="1"/>
</dbReference>
<feature type="signal peptide" evidence="6">
    <location>
        <begin position="1"/>
        <end position="18"/>
    </location>
</feature>
<reference evidence="8" key="1">
    <citation type="submission" date="2022-03" db="EMBL/GenBank/DDBJ databases">
        <authorList>
            <person name="Tunstrom K."/>
        </authorList>
    </citation>
    <scope>NUCLEOTIDE SEQUENCE</scope>
</reference>
<dbReference type="PROSITE" id="PS50261">
    <property type="entry name" value="G_PROTEIN_RECEP_F2_4"/>
    <property type="match status" value="1"/>
</dbReference>
<dbReference type="PROSITE" id="PS51257">
    <property type="entry name" value="PROKAR_LIPOPROTEIN"/>
    <property type="match status" value="1"/>
</dbReference>
<dbReference type="AlphaFoldDB" id="A0AAU9UGN6"/>
<dbReference type="PANTHER" id="PTHR47154">
    <property type="entry name" value="G-PROTEIN COUPLED RECEPTOR MTH-RELATED"/>
    <property type="match status" value="1"/>
</dbReference>
<dbReference type="GO" id="GO:0005886">
    <property type="term" value="C:plasma membrane"/>
    <property type="evidence" value="ECO:0007669"/>
    <property type="project" value="TreeGrafter"/>
</dbReference>
<gene>
    <name evidence="8" type="ORF">EEDITHA_LOCUS11364</name>
</gene>
<feature type="transmembrane region" description="Helical" evidence="5">
    <location>
        <begin position="295"/>
        <end position="316"/>
    </location>
</feature>
<sequence length="509" mass="59590">MVKSLILIILISFSCIAAFDSSYLTFDYMTSIILDETDNVKMICEARKCIRKCCQKDHYFIKSETKCERLEGKFDFANLPVYDDYDLSLKINKTLSEIFLLVPGKFFETFYEENSENQTFEEIMYVLSDYNFSTYLTESGNLYMETPNAYIRWSHIEHFCIEYEVNETIIPKYWTYTNNYPLQKSNIYYTIELLVSSVFLLIVLVVYILLPELRNLVGLVLMAYVLSLMGAFISLASLQIGDYSVPECLCLTAVTYFSFLATFCWMNVMSYDIWWTFRGYAKARPIHRRGEKFKFAMYCLYAWGIPLLMAVGLVVINNTDLSHMPWFIKPQIPQQGCFLEDGQKLVYLYIPMLILIICNWLFFLLTAFNIWRLNRSTAVLDSACAGSPAAHRNQRNRLMVYLKLSVIMGINWLLEVVSFFKPKYYIWKFTDSYNLLIGLSIFLIFVCKKKIYRRLHDRYCGYFSREPRLRKSHTSSSTIESNVSQDIQLQVSTHPNGLNGQGFKRETVN</sequence>
<keyword evidence="2 5" id="KW-0812">Transmembrane</keyword>
<feature type="domain" description="G-protein coupled receptors family 2 profile 2" evidence="7">
    <location>
        <begin position="185"/>
        <end position="449"/>
    </location>
</feature>
<organism evidence="8 9">
    <name type="scientific">Euphydryas editha</name>
    <name type="common">Edith's checkerspot</name>
    <dbReference type="NCBI Taxonomy" id="104508"/>
    <lineage>
        <taxon>Eukaryota</taxon>
        <taxon>Metazoa</taxon>
        <taxon>Ecdysozoa</taxon>
        <taxon>Arthropoda</taxon>
        <taxon>Hexapoda</taxon>
        <taxon>Insecta</taxon>
        <taxon>Pterygota</taxon>
        <taxon>Neoptera</taxon>
        <taxon>Endopterygota</taxon>
        <taxon>Lepidoptera</taxon>
        <taxon>Glossata</taxon>
        <taxon>Ditrysia</taxon>
        <taxon>Papilionoidea</taxon>
        <taxon>Nymphalidae</taxon>
        <taxon>Nymphalinae</taxon>
        <taxon>Euphydryas</taxon>
    </lineage>
</organism>
<dbReference type="Gene3D" id="1.20.1070.10">
    <property type="entry name" value="Rhodopsin 7-helix transmembrane proteins"/>
    <property type="match status" value="1"/>
</dbReference>
<keyword evidence="6" id="KW-0732">Signal</keyword>
<keyword evidence="4 5" id="KW-0472">Membrane</keyword>
<feature type="transmembrane region" description="Helical" evidence="5">
    <location>
        <begin position="348"/>
        <end position="371"/>
    </location>
</feature>
<feature type="chain" id="PRO_5043908537" description="G-protein coupled receptors family 2 profile 2 domain-containing protein" evidence="6">
    <location>
        <begin position="19"/>
        <end position="509"/>
    </location>
</feature>
<evidence type="ECO:0000256" key="5">
    <source>
        <dbReference type="SAM" id="Phobius"/>
    </source>
</evidence>
<feature type="transmembrane region" description="Helical" evidence="5">
    <location>
        <begin position="187"/>
        <end position="210"/>
    </location>
</feature>
<feature type="transmembrane region" description="Helical" evidence="5">
    <location>
        <begin position="217"/>
        <end position="241"/>
    </location>
</feature>
<evidence type="ECO:0000256" key="2">
    <source>
        <dbReference type="ARBA" id="ARBA00022692"/>
    </source>
</evidence>
<evidence type="ECO:0000259" key="7">
    <source>
        <dbReference type="PROSITE" id="PS50261"/>
    </source>
</evidence>
<feature type="transmembrane region" description="Helical" evidence="5">
    <location>
        <begin position="432"/>
        <end position="448"/>
    </location>
</feature>
<accession>A0AAU9UGN6</accession>
<feature type="transmembrane region" description="Helical" evidence="5">
    <location>
        <begin position="253"/>
        <end position="274"/>
    </location>
</feature>
<dbReference type="GO" id="GO:0008528">
    <property type="term" value="F:G protein-coupled peptide receptor activity"/>
    <property type="evidence" value="ECO:0007669"/>
    <property type="project" value="TreeGrafter"/>
</dbReference>
<evidence type="ECO:0000256" key="4">
    <source>
        <dbReference type="ARBA" id="ARBA00023136"/>
    </source>
</evidence>
<comment type="subcellular location">
    <subcellularLocation>
        <location evidence="1">Membrane</location>
        <topology evidence="1">Multi-pass membrane protein</topology>
    </subcellularLocation>
</comment>
<proteinExistence type="predicted"/>
<dbReference type="InterPro" id="IPR000832">
    <property type="entry name" value="GPCR_2_secretin-like"/>
</dbReference>
<dbReference type="InterPro" id="IPR051384">
    <property type="entry name" value="Mth_GPCR"/>
</dbReference>
<dbReference type="EMBL" id="CAKOGL010000016">
    <property type="protein sequence ID" value="CAH2095975.1"/>
    <property type="molecule type" value="Genomic_DNA"/>
</dbReference>
<protein>
    <recommendedName>
        <fullName evidence="7">G-protein coupled receptors family 2 profile 2 domain-containing protein</fullName>
    </recommendedName>
</protein>
<keyword evidence="9" id="KW-1185">Reference proteome</keyword>
<evidence type="ECO:0000256" key="6">
    <source>
        <dbReference type="SAM" id="SignalP"/>
    </source>
</evidence>
<evidence type="ECO:0000256" key="1">
    <source>
        <dbReference type="ARBA" id="ARBA00004141"/>
    </source>
</evidence>
<evidence type="ECO:0000313" key="9">
    <source>
        <dbReference type="Proteomes" id="UP001153954"/>
    </source>
</evidence>
<dbReference type="InterPro" id="IPR017981">
    <property type="entry name" value="GPCR_2-like_7TM"/>
</dbReference>
<keyword evidence="3 5" id="KW-1133">Transmembrane helix</keyword>
<dbReference type="CDD" id="cd15039">
    <property type="entry name" value="7tmB3_Methuselah-like"/>
    <property type="match status" value="1"/>
</dbReference>
<dbReference type="GO" id="GO:0007166">
    <property type="term" value="P:cell surface receptor signaling pathway"/>
    <property type="evidence" value="ECO:0007669"/>
    <property type="project" value="InterPro"/>
</dbReference>
<dbReference type="PANTHER" id="PTHR47154:SF2">
    <property type="entry name" value="G-PROTEIN COUPLED RECEPTOR MTH-RELATED"/>
    <property type="match status" value="1"/>
</dbReference>
<feature type="transmembrane region" description="Helical" evidence="5">
    <location>
        <begin position="400"/>
        <end position="420"/>
    </location>
</feature>
<name>A0AAU9UGN6_EUPED</name>